<evidence type="ECO:0000313" key="1">
    <source>
        <dbReference type="EMBL" id="GBO05789.1"/>
    </source>
</evidence>
<dbReference type="AlphaFoldDB" id="A0A4Y2TYK1"/>
<proteinExistence type="predicted"/>
<dbReference type="EMBL" id="BGPR01032308">
    <property type="protein sequence ID" value="GBO05801.1"/>
    <property type="molecule type" value="Genomic_DNA"/>
</dbReference>
<protein>
    <submittedName>
        <fullName evidence="1">Uncharacterized protein</fullName>
    </submittedName>
</protein>
<sequence length="100" mass="11177">MEEIPVLITWGNVEFPLPGPISGVMLRQREIGSGYSARKLGVTKINFKKNCSIDDSNSFLKLCFQQFIEGHRLHCSATDSETTTFGQCNESYERISGVLC</sequence>
<organism evidence="1 3">
    <name type="scientific">Araneus ventricosus</name>
    <name type="common">Orbweaver spider</name>
    <name type="synonym">Epeira ventricosa</name>
    <dbReference type="NCBI Taxonomy" id="182803"/>
    <lineage>
        <taxon>Eukaryota</taxon>
        <taxon>Metazoa</taxon>
        <taxon>Ecdysozoa</taxon>
        <taxon>Arthropoda</taxon>
        <taxon>Chelicerata</taxon>
        <taxon>Arachnida</taxon>
        <taxon>Araneae</taxon>
        <taxon>Araneomorphae</taxon>
        <taxon>Entelegynae</taxon>
        <taxon>Araneoidea</taxon>
        <taxon>Araneidae</taxon>
        <taxon>Araneus</taxon>
    </lineage>
</organism>
<reference evidence="1 3" key="1">
    <citation type="journal article" date="2019" name="Sci. Rep.">
        <title>Orb-weaving spider Araneus ventricosus genome elucidates the spidroin gene catalogue.</title>
        <authorList>
            <person name="Kono N."/>
            <person name="Nakamura H."/>
            <person name="Ohtoshi R."/>
            <person name="Moran D.A.P."/>
            <person name="Shinohara A."/>
            <person name="Yoshida Y."/>
            <person name="Fujiwara M."/>
            <person name="Mori M."/>
            <person name="Tomita M."/>
            <person name="Arakawa K."/>
        </authorList>
    </citation>
    <scope>NUCLEOTIDE SEQUENCE [LARGE SCALE GENOMIC DNA]</scope>
</reference>
<comment type="caution">
    <text evidence="1">The sequence shown here is derived from an EMBL/GenBank/DDBJ whole genome shotgun (WGS) entry which is preliminary data.</text>
</comment>
<dbReference type="EMBL" id="BGPR01032298">
    <property type="protein sequence ID" value="GBO05789.1"/>
    <property type="molecule type" value="Genomic_DNA"/>
</dbReference>
<gene>
    <name evidence="1" type="ORF">AVEN_213790_1</name>
    <name evidence="2" type="ORF">AVEN_44467_1</name>
</gene>
<accession>A0A4Y2TYK1</accession>
<name>A0A4Y2TYK1_ARAVE</name>
<dbReference type="Proteomes" id="UP000499080">
    <property type="component" value="Unassembled WGS sequence"/>
</dbReference>
<keyword evidence="3" id="KW-1185">Reference proteome</keyword>
<evidence type="ECO:0000313" key="2">
    <source>
        <dbReference type="EMBL" id="GBO05801.1"/>
    </source>
</evidence>
<evidence type="ECO:0000313" key="3">
    <source>
        <dbReference type="Proteomes" id="UP000499080"/>
    </source>
</evidence>